<reference evidence="6" key="1">
    <citation type="journal article" date="2019" name="Ecotoxicol. Environ. Saf.">
        <title>Microbial characterization of heavy metal resistant bacterial strains isolated from an electroplating wastewater treatment plant.</title>
        <authorList>
            <person name="Cai X."/>
            <person name="Zheng X."/>
            <person name="Zhang D."/>
            <person name="Iqbal W."/>
            <person name="Liu C."/>
            <person name="Yang B."/>
            <person name="Zhao X."/>
            <person name="Lu X."/>
            <person name="Mao Y."/>
        </authorList>
    </citation>
    <scope>NUCLEOTIDE SEQUENCE [LARGE SCALE GENOMIC DNA]</scope>
    <source>
        <strain evidence="6">Ni1-3</strain>
    </source>
</reference>
<dbReference type="RefSeq" id="WP_208660732.1">
    <property type="nucleotide sequence ID" value="NZ_CP076856.1"/>
</dbReference>
<keyword evidence="1" id="KW-0813">Transport</keyword>
<evidence type="ECO:0000256" key="1">
    <source>
        <dbReference type="ARBA" id="ARBA00022448"/>
    </source>
</evidence>
<evidence type="ECO:0000259" key="5">
    <source>
        <dbReference type="Pfam" id="PF25975"/>
    </source>
</evidence>
<dbReference type="GO" id="GO:0030288">
    <property type="term" value="C:outer membrane-bounded periplasmic space"/>
    <property type="evidence" value="ECO:0007669"/>
    <property type="project" value="TreeGrafter"/>
</dbReference>
<dbReference type="InterPro" id="IPR058646">
    <property type="entry name" value="CzcB_N"/>
</dbReference>
<feature type="domain" description="CzcB N-terminal" evidence="4">
    <location>
        <begin position="48"/>
        <end position="139"/>
    </location>
</feature>
<dbReference type="GO" id="GO:0060003">
    <property type="term" value="P:copper ion export"/>
    <property type="evidence" value="ECO:0007669"/>
    <property type="project" value="TreeGrafter"/>
</dbReference>
<organism evidence="6">
    <name type="scientific">Shewanella decolorationis</name>
    <dbReference type="NCBI Taxonomy" id="256839"/>
    <lineage>
        <taxon>Bacteria</taxon>
        <taxon>Pseudomonadati</taxon>
        <taxon>Pseudomonadota</taxon>
        <taxon>Gammaproteobacteria</taxon>
        <taxon>Alteromonadales</taxon>
        <taxon>Shewanellaceae</taxon>
        <taxon>Shewanella</taxon>
    </lineage>
</organism>
<protein>
    <submittedName>
        <fullName evidence="6">HlyD family secretion protein</fullName>
    </submittedName>
</protein>
<dbReference type="AlphaFoldDB" id="A0A5B8R3D1"/>
<evidence type="ECO:0000259" key="4">
    <source>
        <dbReference type="Pfam" id="PF25971"/>
    </source>
</evidence>
<accession>A0A5B8R3D1</accession>
<feature type="chain" id="PRO_5023062802" evidence="2">
    <location>
        <begin position="25"/>
        <end position="414"/>
    </location>
</feature>
<dbReference type="EMBL" id="CP031775">
    <property type="protein sequence ID" value="QDZ92887.1"/>
    <property type="molecule type" value="Genomic_DNA"/>
</dbReference>
<gene>
    <name evidence="6" type="ORF">D0436_21850</name>
</gene>
<feature type="signal peptide" evidence="2">
    <location>
        <begin position="1"/>
        <end position="24"/>
    </location>
</feature>
<evidence type="ECO:0000313" key="6">
    <source>
        <dbReference type="EMBL" id="QDZ92887.1"/>
    </source>
</evidence>
<dbReference type="Gene3D" id="2.40.50.100">
    <property type="match status" value="1"/>
</dbReference>
<feature type="domain" description="Lipoyl-binding" evidence="3">
    <location>
        <begin position="196"/>
        <end position="251"/>
    </location>
</feature>
<evidence type="ECO:0000256" key="2">
    <source>
        <dbReference type="SAM" id="SignalP"/>
    </source>
</evidence>
<dbReference type="Pfam" id="PF25975">
    <property type="entry name" value="CzcB_C"/>
    <property type="match status" value="1"/>
</dbReference>
<dbReference type="Pfam" id="PF25971">
    <property type="entry name" value="CzcB_N"/>
    <property type="match status" value="1"/>
</dbReference>
<sequence>MKNNNTFSSLSLAILLSLGINAIASTPLMASSAPVAEQAEPEKGSHRGRMLREGDFALELAIFETGVPPEFRVWTSFEGKPLDPKTVDLSVKLTRLGNVVDDIRFNAQGDFLRGDMEIYEPHSFVVTIEAKYQGKTYRWQYDNFEGRTTIEQAVASAMEIQTGIAGPATLHQTIPAYGILALPVGAQRKIAARFDGEITQLYVGLGDRVKKGQTLLTVESNESLKPYQIKAPSDGVVSELFTNNGEQTQGRPLLTLTDSNHYIAKLAVYPSDYHSISLGASVTINVEGVEETYQGSISFIEPEVRDDQARIVWVKIADPNGILTAGSFVNASIEVATIEVPLAVKRDGLQGFRDFTVVFAKVGEQYEVRMLELGRQDSEWVEVLSGLKPGTEYVTDNSYILKADIEKSGASHDH</sequence>
<dbReference type="CDD" id="cd06850">
    <property type="entry name" value="biotinyl_domain"/>
    <property type="match status" value="1"/>
</dbReference>
<dbReference type="InterPro" id="IPR000089">
    <property type="entry name" value="Biotin_lipoyl"/>
</dbReference>
<dbReference type="GO" id="GO:0046914">
    <property type="term" value="F:transition metal ion binding"/>
    <property type="evidence" value="ECO:0007669"/>
    <property type="project" value="TreeGrafter"/>
</dbReference>
<dbReference type="GO" id="GO:0015679">
    <property type="term" value="P:plasma membrane copper ion transport"/>
    <property type="evidence" value="ECO:0007669"/>
    <property type="project" value="TreeGrafter"/>
</dbReference>
<dbReference type="Gene3D" id="2.40.420.20">
    <property type="match status" value="1"/>
</dbReference>
<keyword evidence="2" id="KW-0732">Signal</keyword>
<dbReference type="InterPro" id="IPR011053">
    <property type="entry name" value="Single_hybrid_motif"/>
</dbReference>
<dbReference type="Pfam" id="PF00364">
    <property type="entry name" value="Biotin_lipoyl"/>
    <property type="match status" value="1"/>
</dbReference>
<proteinExistence type="predicted"/>
<dbReference type="InterPro" id="IPR058649">
    <property type="entry name" value="CzcB_C"/>
</dbReference>
<dbReference type="PANTHER" id="PTHR30097">
    <property type="entry name" value="CATION EFFLUX SYSTEM PROTEIN CUSB"/>
    <property type="match status" value="1"/>
</dbReference>
<dbReference type="SUPFAM" id="SSF51230">
    <property type="entry name" value="Single hybrid motif"/>
    <property type="match status" value="1"/>
</dbReference>
<name>A0A5B8R3D1_9GAMM</name>
<feature type="domain" description="CzcB-like C-terminal circularly permuted SH3-like" evidence="5">
    <location>
        <begin position="342"/>
        <end position="402"/>
    </location>
</feature>
<dbReference type="InterPro" id="IPR051909">
    <property type="entry name" value="MFP_Cation_Efflux"/>
</dbReference>
<evidence type="ECO:0000259" key="3">
    <source>
        <dbReference type="Pfam" id="PF00364"/>
    </source>
</evidence>
<dbReference type="PANTHER" id="PTHR30097:SF4">
    <property type="entry name" value="SLR6042 PROTEIN"/>
    <property type="match status" value="1"/>
</dbReference>